<reference evidence="3" key="1">
    <citation type="journal article" date="2014" name="Proc. Natl. Acad. Sci. U.S.A.">
        <title>Extensive sampling of basidiomycete genomes demonstrates inadequacy of the white-rot/brown-rot paradigm for wood decay fungi.</title>
        <authorList>
            <person name="Riley R."/>
            <person name="Salamov A.A."/>
            <person name="Brown D.W."/>
            <person name="Nagy L.G."/>
            <person name="Floudas D."/>
            <person name="Held B.W."/>
            <person name="Levasseur A."/>
            <person name="Lombard V."/>
            <person name="Morin E."/>
            <person name="Otillar R."/>
            <person name="Lindquist E.A."/>
            <person name="Sun H."/>
            <person name="LaButti K.M."/>
            <person name="Schmutz J."/>
            <person name="Jabbour D."/>
            <person name="Luo H."/>
            <person name="Baker S.E."/>
            <person name="Pisabarro A.G."/>
            <person name="Walton J.D."/>
            <person name="Blanchette R.A."/>
            <person name="Henrissat B."/>
            <person name="Martin F."/>
            <person name="Cullen D."/>
            <person name="Hibbett D.S."/>
            <person name="Grigoriev I.V."/>
        </authorList>
    </citation>
    <scope>NUCLEOTIDE SEQUENCE [LARGE SCALE GENOMIC DNA]</scope>
    <source>
        <strain evidence="3">FD-172 SS1</strain>
    </source>
</reference>
<organism evidence="2 3">
    <name type="scientific">Botryobasidium botryosum (strain FD-172 SS1)</name>
    <dbReference type="NCBI Taxonomy" id="930990"/>
    <lineage>
        <taxon>Eukaryota</taxon>
        <taxon>Fungi</taxon>
        <taxon>Dikarya</taxon>
        <taxon>Basidiomycota</taxon>
        <taxon>Agaricomycotina</taxon>
        <taxon>Agaricomycetes</taxon>
        <taxon>Cantharellales</taxon>
        <taxon>Botryobasidiaceae</taxon>
        <taxon>Botryobasidium</taxon>
    </lineage>
</organism>
<dbReference type="EMBL" id="KL198152">
    <property type="protein sequence ID" value="KDQ06158.1"/>
    <property type="molecule type" value="Genomic_DNA"/>
</dbReference>
<feature type="compositionally biased region" description="Polar residues" evidence="1">
    <location>
        <begin position="17"/>
        <end position="31"/>
    </location>
</feature>
<gene>
    <name evidence="2" type="ORF">BOTBODRAFT_181853</name>
</gene>
<feature type="region of interest" description="Disordered" evidence="1">
    <location>
        <begin position="1"/>
        <end position="31"/>
    </location>
</feature>
<keyword evidence="3" id="KW-1185">Reference proteome</keyword>
<dbReference type="AlphaFoldDB" id="A0A067LSD0"/>
<protein>
    <submittedName>
        <fullName evidence="2">Uncharacterized protein</fullName>
    </submittedName>
</protein>
<evidence type="ECO:0000256" key="1">
    <source>
        <dbReference type="SAM" id="MobiDB-lite"/>
    </source>
</evidence>
<proteinExistence type="predicted"/>
<evidence type="ECO:0000313" key="3">
    <source>
        <dbReference type="Proteomes" id="UP000027195"/>
    </source>
</evidence>
<dbReference type="Proteomes" id="UP000027195">
    <property type="component" value="Unassembled WGS sequence"/>
</dbReference>
<dbReference type="InParanoid" id="A0A067LSD0"/>
<sequence length="369" mass="39980">MSVKIEDLQGEKRGLSPSITPAQKRTRVGSLSSPVRFVETVAGGPEKEIKPMPRRMAISNRGSPSRSIVLAAGATAADPPPAIIGAAGSHIQGGASVPAVAANFRLAEPHTCLVLNHAAIRALVSDPEMLRAVYAVLHRFCTHICNFTLNVVSPLDKPPHNIPSAITPAIFRYELAKRGIVWDTRGDVTANSDSVRWLVEPVKAHISQAALAALAEVQGLLQGAMQRELHNDPYSSAHFLDKSLHSAAVTRDFLQGVVANDDPILTTQRERLYGLISKIRDEFHMARLHDSCKGDLTKIDHTLEGLHALGLGYSDTSALAIARLDSAWELQILADIRAHLQLSLERMFNIITNAIQKYFEGIASKGTSD</sequence>
<dbReference type="HOGENOM" id="CLU_813769_0_0_1"/>
<feature type="compositionally biased region" description="Basic and acidic residues" evidence="1">
    <location>
        <begin position="1"/>
        <end position="14"/>
    </location>
</feature>
<evidence type="ECO:0000313" key="2">
    <source>
        <dbReference type="EMBL" id="KDQ06158.1"/>
    </source>
</evidence>
<accession>A0A067LSD0</accession>
<name>A0A067LSD0_BOTB1</name>